<proteinExistence type="predicted"/>
<evidence type="ECO:0000313" key="2">
    <source>
        <dbReference type="Proteomes" id="UP000002027"/>
    </source>
</evidence>
<organism evidence="1 2">
    <name type="scientific">Sphaerobacter thermophilus (strain ATCC 49802 / DSM 20745 / KCCM 41009 / NCIMB 13125 / S 6022)</name>
    <dbReference type="NCBI Taxonomy" id="479434"/>
    <lineage>
        <taxon>Bacteria</taxon>
        <taxon>Pseudomonadati</taxon>
        <taxon>Thermomicrobiota</taxon>
        <taxon>Thermomicrobia</taxon>
        <taxon>Sphaerobacterales</taxon>
        <taxon>Sphaerobacterineae</taxon>
        <taxon>Sphaerobacteraceae</taxon>
        <taxon>Sphaerobacter</taxon>
    </lineage>
</organism>
<accession>D1C5Y8</accession>
<gene>
    <name evidence="1" type="ordered locus">Sthe_2113</name>
</gene>
<dbReference type="InParanoid" id="D1C5Y8"/>
<evidence type="ECO:0000313" key="1">
    <source>
        <dbReference type="EMBL" id="ACZ39540.1"/>
    </source>
</evidence>
<dbReference type="EMBL" id="CP001823">
    <property type="protein sequence ID" value="ACZ39540.1"/>
    <property type="molecule type" value="Genomic_DNA"/>
</dbReference>
<sequence>MARAQGVYPRADKTKPALAGWGKTAEIPVIRCPPVRECPGLKKAAGLNKESPLKGL</sequence>
<reference evidence="2" key="1">
    <citation type="submission" date="2009-11" db="EMBL/GenBank/DDBJ databases">
        <title>The complete chromosome 1 of Sphaerobacter thermophilus DSM 20745.</title>
        <authorList>
            <person name="Lucas S."/>
            <person name="Copeland A."/>
            <person name="Lapidus A."/>
            <person name="Glavina del Rio T."/>
            <person name="Dalin E."/>
            <person name="Tice H."/>
            <person name="Bruce D."/>
            <person name="Goodwin L."/>
            <person name="Pitluck S."/>
            <person name="Kyrpides N."/>
            <person name="Mavromatis K."/>
            <person name="Ivanova N."/>
            <person name="Mikhailova N."/>
            <person name="LaButti K.M."/>
            <person name="Clum A."/>
            <person name="Sun H.I."/>
            <person name="Brettin T."/>
            <person name="Detter J.C."/>
            <person name="Han C."/>
            <person name="Larimer F."/>
            <person name="Land M."/>
            <person name="Hauser L."/>
            <person name="Markowitz V."/>
            <person name="Cheng J.F."/>
            <person name="Hugenholtz P."/>
            <person name="Woyke T."/>
            <person name="Wu D."/>
            <person name="Steenblock K."/>
            <person name="Schneider S."/>
            <person name="Pukall R."/>
            <person name="Goeker M."/>
            <person name="Klenk H.P."/>
            <person name="Eisen J.A."/>
        </authorList>
    </citation>
    <scope>NUCLEOTIDE SEQUENCE [LARGE SCALE GENOMIC DNA]</scope>
    <source>
        <strain evidence="2">ATCC 49802 / DSM 20745 / S 6022</strain>
    </source>
</reference>
<reference evidence="1 2" key="2">
    <citation type="journal article" date="2010" name="Stand. Genomic Sci.">
        <title>Complete genome sequence of Desulfohalobium retbaense type strain (HR(100)).</title>
        <authorList>
            <person name="Spring S."/>
            <person name="Nolan M."/>
            <person name="Lapidus A."/>
            <person name="Glavina Del Rio T."/>
            <person name="Copeland A."/>
            <person name="Tice H."/>
            <person name="Cheng J.F."/>
            <person name="Lucas S."/>
            <person name="Land M."/>
            <person name="Chen F."/>
            <person name="Bruce D."/>
            <person name="Goodwin L."/>
            <person name="Pitluck S."/>
            <person name="Ivanova N."/>
            <person name="Mavromatis K."/>
            <person name="Mikhailova N."/>
            <person name="Pati A."/>
            <person name="Chen A."/>
            <person name="Palaniappan K."/>
            <person name="Hauser L."/>
            <person name="Chang Y.J."/>
            <person name="Jeffries C.D."/>
            <person name="Munk C."/>
            <person name="Kiss H."/>
            <person name="Chain P."/>
            <person name="Han C."/>
            <person name="Brettin T."/>
            <person name="Detter J.C."/>
            <person name="Schuler E."/>
            <person name="Goker M."/>
            <person name="Rohde M."/>
            <person name="Bristow J."/>
            <person name="Eisen J.A."/>
            <person name="Markowitz V."/>
            <person name="Hugenholtz P."/>
            <person name="Kyrpides N.C."/>
            <person name="Klenk H.P."/>
        </authorList>
    </citation>
    <scope>NUCLEOTIDE SEQUENCE [LARGE SCALE GENOMIC DNA]</scope>
    <source>
        <strain evidence="2">ATCC 49802 / DSM 20745 / S 6022</strain>
    </source>
</reference>
<dbReference type="HOGENOM" id="CLU_3012022_0_0_0"/>
<dbReference type="Proteomes" id="UP000002027">
    <property type="component" value="Chromosome 1"/>
</dbReference>
<dbReference type="KEGG" id="sti:Sthe_2113"/>
<keyword evidence="2" id="KW-1185">Reference proteome</keyword>
<name>D1C5Y8_SPHTD</name>
<dbReference type="AlphaFoldDB" id="D1C5Y8"/>
<protein>
    <submittedName>
        <fullName evidence="1">Uncharacterized protein</fullName>
    </submittedName>
</protein>